<dbReference type="Pfam" id="PF14032">
    <property type="entry name" value="PknH_C"/>
    <property type="match status" value="1"/>
</dbReference>
<reference evidence="2 3" key="1">
    <citation type="submission" date="2016-01" db="EMBL/GenBank/DDBJ databases">
        <title>The new phylogeny of the genus Mycobacterium.</title>
        <authorList>
            <person name="Tarcisio F."/>
            <person name="Conor M."/>
            <person name="Antonella G."/>
            <person name="Elisabetta G."/>
            <person name="Giulia F.S."/>
            <person name="Sara T."/>
            <person name="Anna F."/>
            <person name="Clotilde B."/>
            <person name="Roberto B."/>
            <person name="Veronica D.S."/>
            <person name="Fabio R."/>
            <person name="Monica P."/>
            <person name="Olivier J."/>
            <person name="Enrico T."/>
            <person name="Nicola S."/>
        </authorList>
    </citation>
    <scope>NUCLEOTIDE SEQUENCE [LARGE SCALE GENOMIC DNA]</scope>
    <source>
        <strain evidence="2 3">DSM 44153</strain>
    </source>
</reference>
<sequence length="230" mass="24346">MRRRMTALAGLAGACLIVAGCGGDKGKADAEKSPTTPTTTTARPVAEGALNDLMLNTEQINAVMGAQEMAVTRNRIAMSDDADTMEPRECLAIDAAAQAQVYADSGFSAVRDLTFSESANFEHYAQEAVVLFPSAKQAKAFFDASAKQWGECQEYIHVQSGSEWTPGPIANTDGLLSTVSTQQNGPPEGWGCGRAMAVRNNIIVDVNTCAADPGDTAVQITRQIADKIRT</sequence>
<organism evidence="2 3">
    <name type="scientific">Mycolicibacillus trivialis</name>
    <dbReference type="NCBI Taxonomy" id="1798"/>
    <lineage>
        <taxon>Bacteria</taxon>
        <taxon>Bacillati</taxon>
        <taxon>Actinomycetota</taxon>
        <taxon>Actinomycetes</taxon>
        <taxon>Mycobacteriales</taxon>
        <taxon>Mycobacteriaceae</taxon>
        <taxon>Mycolicibacillus</taxon>
    </lineage>
</organism>
<dbReference type="Proteomes" id="UP000193090">
    <property type="component" value="Unassembled WGS sequence"/>
</dbReference>
<gene>
    <name evidence="2" type="ORF">AWC30_10240</name>
</gene>
<name>A0A1X2EJM9_9MYCO</name>
<accession>A0A1X2EJM9</accession>
<comment type="caution">
    <text evidence="2">The sequence shown here is derived from an EMBL/GenBank/DDBJ whole genome shotgun (WGS) entry which is preliminary data.</text>
</comment>
<dbReference type="STRING" id="1798.AWC30_10240"/>
<evidence type="ECO:0000313" key="3">
    <source>
        <dbReference type="Proteomes" id="UP000193090"/>
    </source>
</evidence>
<dbReference type="InterPro" id="IPR026954">
    <property type="entry name" value="PknH-like_Extracell"/>
</dbReference>
<protein>
    <recommendedName>
        <fullName evidence="1">PknH-like extracellular domain-containing protein</fullName>
    </recommendedName>
</protein>
<feature type="domain" description="PknH-like extracellular" evidence="1">
    <location>
        <begin position="45"/>
        <end position="227"/>
    </location>
</feature>
<dbReference type="EMBL" id="LQPZ01000025">
    <property type="protein sequence ID" value="ORX04149.1"/>
    <property type="molecule type" value="Genomic_DNA"/>
</dbReference>
<dbReference type="Gene3D" id="3.40.1000.70">
    <property type="entry name" value="PknH-like extracellular domain"/>
    <property type="match status" value="1"/>
</dbReference>
<dbReference type="AlphaFoldDB" id="A0A1X2EJM9"/>
<proteinExistence type="predicted"/>
<keyword evidence="3" id="KW-1185">Reference proteome</keyword>
<dbReference type="InterPro" id="IPR038232">
    <property type="entry name" value="PknH-like_Extracell_sf"/>
</dbReference>
<dbReference type="PROSITE" id="PS51257">
    <property type="entry name" value="PROKAR_LIPOPROTEIN"/>
    <property type="match status" value="1"/>
</dbReference>
<evidence type="ECO:0000259" key="1">
    <source>
        <dbReference type="Pfam" id="PF14032"/>
    </source>
</evidence>
<evidence type="ECO:0000313" key="2">
    <source>
        <dbReference type="EMBL" id="ORX04149.1"/>
    </source>
</evidence>
<dbReference type="OrthoDB" id="4761399at2"/>